<protein>
    <submittedName>
        <fullName evidence="3">Gfo/Idh/MocA family protein</fullName>
    </submittedName>
</protein>
<dbReference type="Gene3D" id="3.40.50.720">
    <property type="entry name" value="NAD(P)-binding Rossmann-like Domain"/>
    <property type="match status" value="1"/>
</dbReference>
<dbReference type="Gene3D" id="3.30.360.10">
    <property type="entry name" value="Dihydrodipicolinate Reductase, domain 2"/>
    <property type="match status" value="1"/>
</dbReference>
<feature type="domain" description="GFO/IDH/MocA-like oxidoreductase" evidence="2">
    <location>
        <begin position="132"/>
        <end position="275"/>
    </location>
</feature>
<dbReference type="Pfam" id="PF22725">
    <property type="entry name" value="GFO_IDH_MocA_C3"/>
    <property type="match status" value="1"/>
</dbReference>
<proteinExistence type="predicted"/>
<feature type="domain" description="Gfo/Idh/MocA-like oxidoreductase N-terminal" evidence="1">
    <location>
        <begin position="3"/>
        <end position="122"/>
    </location>
</feature>
<keyword evidence="4" id="KW-1185">Reference proteome</keyword>
<dbReference type="InterPro" id="IPR055170">
    <property type="entry name" value="GFO_IDH_MocA-like_dom"/>
</dbReference>
<dbReference type="EMBL" id="JBHUCX010000044">
    <property type="protein sequence ID" value="MFD1676197.1"/>
    <property type="molecule type" value="Genomic_DNA"/>
</dbReference>
<dbReference type="InterPro" id="IPR036291">
    <property type="entry name" value="NAD(P)-bd_dom_sf"/>
</dbReference>
<dbReference type="PANTHER" id="PTHR43249:SF1">
    <property type="entry name" value="D-GLUCOSIDE 3-DEHYDROGENASE"/>
    <property type="match status" value="1"/>
</dbReference>
<dbReference type="PANTHER" id="PTHR43249">
    <property type="entry name" value="UDP-N-ACETYL-2-AMINO-2-DEOXY-D-GLUCURONATE OXIDASE"/>
    <property type="match status" value="1"/>
</dbReference>
<gene>
    <name evidence="3" type="ORF">ACFSB2_15950</name>
</gene>
<dbReference type="Proteomes" id="UP001597079">
    <property type="component" value="Unassembled WGS sequence"/>
</dbReference>
<dbReference type="InterPro" id="IPR000683">
    <property type="entry name" value="Gfo/Idh/MocA-like_OxRdtase_N"/>
</dbReference>
<name>A0ABW4JIJ4_9BACL</name>
<reference evidence="4" key="1">
    <citation type="journal article" date="2019" name="Int. J. Syst. Evol. Microbiol.">
        <title>The Global Catalogue of Microorganisms (GCM) 10K type strain sequencing project: providing services to taxonomists for standard genome sequencing and annotation.</title>
        <authorList>
            <consortium name="The Broad Institute Genomics Platform"/>
            <consortium name="The Broad Institute Genome Sequencing Center for Infectious Disease"/>
            <person name="Wu L."/>
            <person name="Ma J."/>
        </authorList>
    </citation>
    <scope>NUCLEOTIDE SEQUENCE [LARGE SCALE GENOMIC DNA]</scope>
    <source>
        <strain evidence="4">CGMCC 1.12286</strain>
    </source>
</reference>
<dbReference type="SUPFAM" id="SSF51735">
    <property type="entry name" value="NAD(P)-binding Rossmann-fold domains"/>
    <property type="match status" value="1"/>
</dbReference>
<sequence>MTIKVGVIGIGSIARLAHLPNYRKNKDVELVAVADFDEARARAVADEFGVPRVYTDVAEMFKAEKLDAVSICTPNTSHVPLALIALENGVDVLLEKPLSTDYQEALQLVEAVKKSNRICMIGMPHRFRNEARSIKRFVDHGDVGDIYYVKAKILRRRGTPTGWFTDKSKSGGGPLMDIGVHALDVAWWITGRPQATSVTGQLVQGIGAYKTAMTSRWKSADAANQDNAVFDVEDFASAYIRFQNGMVLSLEVSWALNGAQDDAVKVDVFGTKGGVSLDPLCFYGERDDIFTESRIDIVSNDFYEDEINHFVETVQTRTAPLITAEQGAQIVQMLSGITESAQTGREVIL</sequence>
<organism evidence="3 4">
    <name type="scientific">Alicyclobacillus fodiniaquatilis</name>
    <dbReference type="NCBI Taxonomy" id="1661150"/>
    <lineage>
        <taxon>Bacteria</taxon>
        <taxon>Bacillati</taxon>
        <taxon>Bacillota</taxon>
        <taxon>Bacilli</taxon>
        <taxon>Bacillales</taxon>
        <taxon>Alicyclobacillaceae</taxon>
        <taxon>Alicyclobacillus</taxon>
    </lineage>
</organism>
<dbReference type="RefSeq" id="WP_377944087.1">
    <property type="nucleotide sequence ID" value="NZ_JBHUCX010000044.1"/>
</dbReference>
<evidence type="ECO:0000313" key="4">
    <source>
        <dbReference type="Proteomes" id="UP001597079"/>
    </source>
</evidence>
<accession>A0ABW4JIJ4</accession>
<evidence type="ECO:0000313" key="3">
    <source>
        <dbReference type="EMBL" id="MFD1676197.1"/>
    </source>
</evidence>
<comment type="caution">
    <text evidence="3">The sequence shown here is derived from an EMBL/GenBank/DDBJ whole genome shotgun (WGS) entry which is preliminary data.</text>
</comment>
<evidence type="ECO:0000259" key="1">
    <source>
        <dbReference type="Pfam" id="PF01408"/>
    </source>
</evidence>
<dbReference type="Pfam" id="PF01408">
    <property type="entry name" value="GFO_IDH_MocA"/>
    <property type="match status" value="1"/>
</dbReference>
<dbReference type="InterPro" id="IPR052515">
    <property type="entry name" value="Gfo/Idh/MocA_Oxidoreductase"/>
</dbReference>
<evidence type="ECO:0000259" key="2">
    <source>
        <dbReference type="Pfam" id="PF22725"/>
    </source>
</evidence>
<dbReference type="SUPFAM" id="SSF55347">
    <property type="entry name" value="Glyceraldehyde-3-phosphate dehydrogenase-like, C-terminal domain"/>
    <property type="match status" value="1"/>
</dbReference>